<dbReference type="OrthoDB" id="270189at2759"/>
<reference evidence="6" key="1">
    <citation type="submission" date="2020-11" db="EMBL/GenBank/DDBJ databases">
        <title>Adaptations for nitrogen fixation in a non-lichenized fungal sporocarp promotes dispersal by wood-feeding termites.</title>
        <authorList>
            <consortium name="DOE Joint Genome Institute"/>
            <person name="Koch R.A."/>
            <person name="Yoon G."/>
            <person name="Arayal U."/>
            <person name="Lail K."/>
            <person name="Amirebrahimi M."/>
            <person name="Labutti K."/>
            <person name="Lipzen A."/>
            <person name="Riley R."/>
            <person name="Barry K."/>
            <person name="Henrissat B."/>
            <person name="Grigoriev I.V."/>
            <person name="Herr J.R."/>
            <person name="Aime M.C."/>
        </authorList>
    </citation>
    <scope>NUCLEOTIDE SEQUENCE</scope>
    <source>
        <strain evidence="6">MCA 3950</strain>
    </source>
</reference>
<dbReference type="GO" id="GO:0005739">
    <property type="term" value="C:mitochondrion"/>
    <property type="evidence" value="ECO:0007669"/>
    <property type="project" value="TreeGrafter"/>
</dbReference>
<dbReference type="InterPro" id="IPR036397">
    <property type="entry name" value="RNaseH_sf"/>
</dbReference>
<dbReference type="EMBL" id="MU250527">
    <property type="protein sequence ID" value="KAG7449650.1"/>
    <property type="molecule type" value="Genomic_DNA"/>
</dbReference>
<dbReference type="PANTHER" id="PTHR11046:SF0">
    <property type="entry name" value="OLIGORIBONUCLEASE, MITOCHONDRIAL"/>
    <property type="match status" value="1"/>
</dbReference>
<dbReference type="PANTHER" id="PTHR11046">
    <property type="entry name" value="OLIGORIBONUCLEASE, MITOCHONDRIAL"/>
    <property type="match status" value="1"/>
</dbReference>
<dbReference type="InterPro" id="IPR012337">
    <property type="entry name" value="RNaseH-like_sf"/>
</dbReference>
<evidence type="ECO:0000256" key="3">
    <source>
        <dbReference type="ARBA" id="ARBA00022801"/>
    </source>
</evidence>
<dbReference type="RefSeq" id="XP_043043150.1">
    <property type="nucleotide sequence ID" value="XM_043190301.1"/>
</dbReference>
<keyword evidence="4" id="KW-0269">Exonuclease</keyword>
<evidence type="ECO:0000313" key="7">
    <source>
        <dbReference type="Proteomes" id="UP000812287"/>
    </source>
</evidence>
<sequence>MVAKRRIVCPCFTDYRVDGPLPFMFRVRSLVYKLLCISSSKSPRLPSTILRCNYFSTRPMAFQAPLDRAAGPLVWIDCEMTGLDHKKDKIIEIAVLITDGNLQVVDEGIDYVVRTEKSILTGMDEWCTKTHGEESGLTQACLTSQWTHDVVRQKVLSYIQKWVPYNTGVLAGSSVHVDRLFLLEQMPEVINWLRYRIVDVSSVKELSHRWYPGLRDRQHETTHRALDDIKSSIEELKRYRTLIFNPSPAIEVQSTSTSNSK</sequence>
<dbReference type="SMART" id="SM00479">
    <property type="entry name" value="EXOIII"/>
    <property type="match status" value="1"/>
</dbReference>
<keyword evidence="7" id="KW-1185">Reference proteome</keyword>
<dbReference type="FunFam" id="3.30.420.10:FF:000003">
    <property type="entry name" value="Oligoribonuclease"/>
    <property type="match status" value="1"/>
</dbReference>
<dbReference type="GeneID" id="66112598"/>
<dbReference type="InterPro" id="IPR022894">
    <property type="entry name" value="Oligoribonuclease"/>
</dbReference>
<gene>
    <name evidence="6" type="ORF">BT62DRAFT_991804</name>
</gene>
<dbReference type="InterPro" id="IPR013520">
    <property type="entry name" value="Ribonucl_H"/>
</dbReference>
<dbReference type="GO" id="GO:0003676">
    <property type="term" value="F:nucleic acid binding"/>
    <property type="evidence" value="ECO:0007669"/>
    <property type="project" value="InterPro"/>
</dbReference>
<dbReference type="Proteomes" id="UP000812287">
    <property type="component" value="Unassembled WGS sequence"/>
</dbReference>
<evidence type="ECO:0000313" key="6">
    <source>
        <dbReference type="EMBL" id="KAG7449650.1"/>
    </source>
</evidence>
<protein>
    <submittedName>
        <fullName evidence="6">Ribonuclease H-like protein</fullName>
    </submittedName>
</protein>
<evidence type="ECO:0000259" key="5">
    <source>
        <dbReference type="SMART" id="SM00479"/>
    </source>
</evidence>
<comment type="similarity">
    <text evidence="1">Belongs to the oligoribonuclease family.</text>
</comment>
<comment type="caution">
    <text evidence="6">The sequence shown here is derived from an EMBL/GenBank/DDBJ whole genome shotgun (WGS) entry which is preliminary data.</text>
</comment>
<dbReference type="CDD" id="cd06135">
    <property type="entry name" value="Orn"/>
    <property type="match status" value="1"/>
</dbReference>
<accession>A0A9P7VZJ7</accession>
<keyword evidence="3" id="KW-0378">Hydrolase</keyword>
<evidence type="ECO:0000256" key="4">
    <source>
        <dbReference type="ARBA" id="ARBA00022839"/>
    </source>
</evidence>
<dbReference type="AlphaFoldDB" id="A0A9P7VZJ7"/>
<proteinExistence type="inferred from homology"/>
<dbReference type="Pfam" id="PF00929">
    <property type="entry name" value="RNase_T"/>
    <property type="match status" value="1"/>
</dbReference>
<dbReference type="NCBIfam" id="NF003765">
    <property type="entry name" value="PRK05359.1"/>
    <property type="match status" value="1"/>
</dbReference>
<evidence type="ECO:0000256" key="1">
    <source>
        <dbReference type="ARBA" id="ARBA00009921"/>
    </source>
</evidence>
<name>A0A9P7VZJ7_9AGAR</name>
<feature type="domain" description="Exonuclease" evidence="5">
    <location>
        <begin position="72"/>
        <end position="245"/>
    </location>
</feature>
<evidence type="ECO:0000256" key="2">
    <source>
        <dbReference type="ARBA" id="ARBA00022722"/>
    </source>
</evidence>
<organism evidence="6 7">
    <name type="scientific">Guyanagaster necrorhizus</name>
    <dbReference type="NCBI Taxonomy" id="856835"/>
    <lineage>
        <taxon>Eukaryota</taxon>
        <taxon>Fungi</taxon>
        <taxon>Dikarya</taxon>
        <taxon>Basidiomycota</taxon>
        <taxon>Agaricomycotina</taxon>
        <taxon>Agaricomycetes</taxon>
        <taxon>Agaricomycetidae</taxon>
        <taxon>Agaricales</taxon>
        <taxon>Marasmiineae</taxon>
        <taxon>Physalacriaceae</taxon>
        <taxon>Guyanagaster</taxon>
    </lineage>
</organism>
<dbReference type="GO" id="GO:0000175">
    <property type="term" value="F:3'-5'-RNA exonuclease activity"/>
    <property type="evidence" value="ECO:0007669"/>
    <property type="project" value="InterPro"/>
</dbReference>
<dbReference type="SUPFAM" id="SSF53098">
    <property type="entry name" value="Ribonuclease H-like"/>
    <property type="match status" value="1"/>
</dbReference>
<keyword evidence="2" id="KW-0540">Nuclease</keyword>
<dbReference type="Gene3D" id="3.30.420.10">
    <property type="entry name" value="Ribonuclease H-like superfamily/Ribonuclease H"/>
    <property type="match status" value="1"/>
</dbReference>